<dbReference type="EMBL" id="FXTD01000002">
    <property type="protein sequence ID" value="SMO44024.1"/>
    <property type="molecule type" value="Genomic_DNA"/>
</dbReference>
<evidence type="ECO:0000256" key="1">
    <source>
        <dbReference type="SAM" id="Phobius"/>
    </source>
</evidence>
<sequence>MSVGSLPRRHPVPVFTTALFLVALGMTVAYYADLIPGVPRALPTFVDLLVVTGALLAVAATTWAVSLATD</sequence>
<gene>
    <name evidence="2" type="ORF">SAMN06264867_102119</name>
</gene>
<evidence type="ECO:0000313" key="2">
    <source>
        <dbReference type="EMBL" id="SMO44024.1"/>
    </source>
</evidence>
<organism evidence="2 3">
    <name type="scientific">Halorubrum cibi</name>
    <dbReference type="NCBI Taxonomy" id="413815"/>
    <lineage>
        <taxon>Archaea</taxon>
        <taxon>Methanobacteriati</taxon>
        <taxon>Methanobacteriota</taxon>
        <taxon>Stenosarchaea group</taxon>
        <taxon>Halobacteria</taxon>
        <taxon>Halobacteriales</taxon>
        <taxon>Haloferacaceae</taxon>
        <taxon>Halorubrum</taxon>
    </lineage>
</organism>
<name>A0A521BA94_9EURY</name>
<reference evidence="2 3" key="1">
    <citation type="submission" date="2017-05" db="EMBL/GenBank/DDBJ databases">
        <authorList>
            <person name="Varghese N."/>
            <person name="Submissions S."/>
        </authorList>
    </citation>
    <scope>NUCLEOTIDE SEQUENCE [LARGE SCALE GENOMIC DNA]</scope>
    <source>
        <strain evidence="2 3">DSM 19504</strain>
    </source>
</reference>
<protein>
    <submittedName>
        <fullName evidence="2">Uncharacterized protein</fullName>
    </submittedName>
</protein>
<keyword evidence="1" id="KW-0812">Transmembrane</keyword>
<feature type="transmembrane region" description="Helical" evidence="1">
    <location>
        <begin position="44"/>
        <end position="68"/>
    </location>
</feature>
<evidence type="ECO:0000313" key="3">
    <source>
        <dbReference type="Proteomes" id="UP000319712"/>
    </source>
</evidence>
<keyword evidence="1" id="KW-0472">Membrane</keyword>
<dbReference type="AlphaFoldDB" id="A0A521BA94"/>
<keyword evidence="1" id="KW-1133">Transmembrane helix</keyword>
<accession>A0A521BA94</accession>
<feature type="transmembrane region" description="Helical" evidence="1">
    <location>
        <begin position="12"/>
        <end position="32"/>
    </location>
</feature>
<dbReference type="OrthoDB" id="351265at2157"/>
<dbReference type="Proteomes" id="UP000319712">
    <property type="component" value="Unassembled WGS sequence"/>
</dbReference>
<proteinExistence type="predicted"/>
<keyword evidence="3" id="KW-1185">Reference proteome</keyword>
<dbReference type="RefSeq" id="WP_142985555.1">
    <property type="nucleotide sequence ID" value="NZ_FXTD01000002.1"/>
</dbReference>